<dbReference type="InParanoid" id="A0A5F8GRL9"/>
<sequence length="136" mass="15408">MALSNVPYRSEVLAWGPDELAEYFKKLNYKDCEKVVKKHHISGPRFLVSVGSFEPGFLFGIEISECFSPHDRSHPAGSAVQSDILDQAEAKWRSRKILFSMPSSLLTPTQHHWFSAQCSLSALSAIKCYFQILHSY</sequence>
<evidence type="ECO:0000313" key="2">
    <source>
        <dbReference type="Proteomes" id="UP000002280"/>
    </source>
</evidence>
<dbReference type="Ensembl" id="ENSMODT00000061356.1">
    <property type="protein sequence ID" value="ENSMODP00000050087.1"/>
    <property type="gene ID" value="ENSMODG00000037702.1"/>
</dbReference>
<dbReference type="AlphaFoldDB" id="A0A5F8GRL9"/>
<evidence type="ECO:0008006" key="3">
    <source>
        <dbReference type="Google" id="ProtNLM"/>
    </source>
</evidence>
<organism evidence="1 2">
    <name type="scientific">Monodelphis domestica</name>
    <name type="common">Gray short-tailed opossum</name>
    <dbReference type="NCBI Taxonomy" id="13616"/>
    <lineage>
        <taxon>Eukaryota</taxon>
        <taxon>Metazoa</taxon>
        <taxon>Chordata</taxon>
        <taxon>Craniata</taxon>
        <taxon>Vertebrata</taxon>
        <taxon>Euteleostomi</taxon>
        <taxon>Mammalia</taxon>
        <taxon>Metatheria</taxon>
        <taxon>Didelphimorphia</taxon>
        <taxon>Didelphidae</taxon>
        <taxon>Monodelphis</taxon>
    </lineage>
</organism>
<reference evidence="1 2" key="1">
    <citation type="journal article" date="2007" name="Nature">
        <title>Genome of the marsupial Monodelphis domestica reveals innovation in non-coding sequences.</title>
        <authorList>
            <person name="Mikkelsen T.S."/>
            <person name="Wakefield M.J."/>
            <person name="Aken B."/>
            <person name="Amemiya C.T."/>
            <person name="Chang J.L."/>
            <person name="Duke S."/>
            <person name="Garber M."/>
            <person name="Gentles A.J."/>
            <person name="Goodstadt L."/>
            <person name="Heger A."/>
            <person name="Jurka J."/>
            <person name="Kamal M."/>
            <person name="Mauceli E."/>
            <person name="Searle S.M."/>
            <person name="Sharpe T."/>
            <person name="Baker M.L."/>
            <person name="Batzer M.A."/>
            <person name="Benos P.V."/>
            <person name="Belov K."/>
            <person name="Clamp M."/>
            <person name="Cook A."/>
            <person name="Cuff J."/>
            <person name="Das R."/>
            <person name="Davidow L."/>
            <person name="Deakin J.E."/>
            <person name="Fazzari M.J."/>
            <person name="Glass J.L."/>
            <person name="Grabherr M."/>
            <person name="Greally J.M."/>
            <person name="Gu W."/>
            <person name="Hore T.A."/>
            <person name="Huttley G.A."/>
            <person name="Kleber M."/>
            <person name="Jirtle R.L."/>
            <person name="Koina E."/>
            <person name="Lee J.T."/>
            <person name="Mahony S."/>
            <person name="Marra M.A."/>
            <person name="Miller R.D."/>
            <person name="Nicholls R.D."/>
            <person name="Oda M."/>
            <person name="Papenfuss A.T."/>
            <person name="Parra Z.E."/>
            <person name="Pollock D.D."/>
            <person name="Ray D.A."/>
            <person name="Schein J.E."/>
            <person name="Speed T.P."/>
            <person name="Thompson K."/>
            <person name="VandeBerg J.L."/>
            <person name="Wade C.M."/>
            <person name="Walker J.A."/>
            <person name="Waters P.D."/>
            <person name="Webber C."/>
            <person name="Weidman J.R."/>
            <person name="Xie X."/>
            <person name="Zody M.C."/>
            <person name="Baldwin J."/>
            <person name="Abdouelleil A."/>
            <person name="Abdulkadir J."/>
            <person name="Abebe A."/>
            <person name="Abera B."/>
            <person name="Abreu J."/>
            <person name="Acer S.C."/>
            <person name="Aftuck L."/>
            <person name="Alexander A."/>
            <person name="An P."/>
            <person name="Anderson E."/>
            <person name="Anderson S."/>
            <person name="Arachi H."/>
            <person name="Azer M."/>
            <person name="Bachantsang P."/>
            <person name="Barry A."/>
            <person name="Bayul T."/>
            <person name="Berlin A."/>
            <person name="Bessette D."/>
            <person name="Bloom T."/>
            <person name="Bloom T."/>
            <person name="Boguslavskiy L."/>
            <person name="Bonnet C."/>
            <person name="Boukhgalter B."/>
            <person name="Bourzgui I."/>
            <person name="Brown A."/>
            <person name="Cahill P."/>
            <person name="Channer S."/>
            <person name="Cheshatsang Y."/>
            <person name="Chuda L."/>
            <person name="Citroen M."/>
            <person name="Collymore A."/>
            <person name="Cooke P."/>
            <person name="Costello M."/>
            <person name="D'Aco K."/>
            <person name="Daza R."/>
            <person name="De Haan G."/>
            <person name="DeGray S."/>
            <person name="DeMaso C."/>
            <person name="Dhargay N."/>
            <person name="Dooley K."/>
            <person name="Dooley E."/>
            <person name="Doricent M."/>
            <person name="Dorje P."/>
            <person name="Dorjee K."/>
            <person name="Dupes A."/>
            <person name="Elong R."/>
            <person name="Falk J."/>
            <person name="Farina A."/>
            <person name="Faro S."/>
            <person name="Ferguson D."/>
            <person name="Fisher S."/>
            <person name="Foley C.D."/>
            <person name="Franke A."/>
            <person name="Friedrich D."/>
            <person name="Gadbois L."/>
            <person name="Gearin G."/>
            <person name="Gearin C.R."/>
            <person name="Giannoukos G."/>
            <person name="Goode T."/>
            <person name="Graham J."/>
            <person name="Grandbois E."/>
            <person name="Grewal S."/>
            <person name="Gyaltsen K."/>
            <person name="Hafez N."/>
            <person name="Hagos B."/>
            <person name="Hall J."/>
            <person name="Henson C."/>
            <person name="Hollinger A."/>
            <person name="Honan T."/>
            <person name="Huard M.D."/>
            <person name="Hughes L."/>
            <person name="Hurhula B."/>
            <person name="Husby M.E."/>
            <person name="Kamat A."/>
            <person name="Kanga B."/>
            <person name="Kashin S."/>
            <person name="Khazanovich D."/>
            <person name="Kisner P."/>
            <person name="Lance K."/>
            <person name="Lara M."/>
            <person name="Lee W."/>
            <person name="Lennon N."/>
            <person name="Letendre F."/>
            <person name="LeVine R."/>
            <person name="Lipovsky A."/>
            <person name="Liu X."/>
            <person name="Liu J."/>
            <person name="Liu S."/>
            <person name="Lokyitsang T."/>
            <person name="Lokyitsang Y."/>
            <person name="Lubonja R."/>
            <person name="Lui A."/>
            <person name="MacDonald P."/>
            <person name="Magnisalis V."/>
            <person name="Maru K."/>
            <person name="Matthews C."/>
            <person name="McCusker W."/>
            <person name="McDonough S."/>
            <person name="Mehta T."/>
            <person name="Meldrim J."/>
            <person name="Meneus L."/>
            <person name="Mihai O."/>
            <person name="Mihalev A."/>
            <person name="Mihova T."/>
            <person name="Mittelman R."/>
            <person name="Mlenga V."/>
            <person name="Montmayeur A."/>
            <person name="Mulrain L."/>
            <person name="Navidi A."/>
            <person name="Naylor J."/>
            <person name="Negash T."/>
            <person name="Nguyen T."/>
            <person name="Nguyen N."/>
            <person name="Nicol R."/>
            <person name="Norbu C."/>
            <person name="Norbu N."/>
            <person name="Novod N."/>
            <person name="O'Neill B."/>
            <person name="Osman S."/>
            <person name="Markiewicz E."/>
            <person name="Oyono O.L."/>
            <person name="Patti C."/>
            <person name="Phunkhang P."/>
            <person name="Pierre F."/>
            <person name="Priest M."/>
            <person name="Raghuraman S."/>
            <person name="Rege F."/>
            <person name="Reyes R."/>
            <person name="Rise C."/>
            <person name="Rogov P."/>
            <person name="Ross K."/>
            <person name="Ryan E."/>
            <person name="Settipalli S."/>
            <person name="Shea T."/>
            <person name="Sherpa N."/>
            <person name="Shi L."/>
            <person name="Shih D."/>
            <person name="Sparrow T."/>
            <person name="Spaulding J."/>
            <person name="Stalker J."/>
            <person name="Stange-Thomann N."/>
            <person name="Stavropoulos S."/>
            <person name="Stone C."/>
            <person name="Strader C."/>
            <person name="Tesfaye S."/>
            <person name="Thomson T."/>
            <person name="Thoulutsang Y."/>
            <person name="Thoulutsang D."/>
            <person name="Topham K."/>
            <person name="Topping I."/>
            <person name="Tsamla T."/>
            <person name="Vassiliev H."/>
            <person name="Vo A."/>
            <person name="Wangchuk T."/>
            <person name="Wangdi T."/>
            <person name="Weiand M."/>
            <person name="Wilkinson J."/>
            <person name="Wilson A."/>
            <person name="Yadav S."/>
            <person name="Young G."/>
            <person name="Yu Q."/>
            <person name="Zembek L."/>
            <person name="Zhong D."/>
            <person name="Zimmer A."/>
            <person name="Zwirko Z."/>
            <person name="Jaffe D.B."/>
            <person name="Alvarez P."/>
            <person name="Brockman W."/>
            <person name="Butler J."/>
            <person name="Chin C."/>
            <person name="Gnerre S."/>
            <person name="MacCallum I."/>
            <person name="Graves J.A."/>
            <person name="Ponting C.P."/>
            <person name="Breen M."/>
            <person name="Samollow P.B."/>
            <person name="Lander E.S."/>
            <person name="Lindblad-Toh K."/>
        </authorList>
    </citation>
    <scope>NUCLEOTIDE SEQUENCE [LARGE SCALE GENOMIC DNA]</scope>
</reference>
<dbReference type="InterPro" id="IPR013761">
    <property type="entry name" value="SAM/pointed_sf"/>
</dbReference>
<evidence type="ECO:0000313" key="1">
    <source>
        <dbReference type="Ensembl" id="ENSMODP00000050087.1"/>
    </source>
</evidence>
<name>A0A5F8GRL9_MONDO</name>
<reference evidence="1" key="2">
    <citation type="submission" date="2025-08" db="UniProtKB">
        <authorList>
            <consortium name="Ensembl"/>
        </authorList>
    </citation>
    <scope>IDENTIFICATION</scope>
</reference>
<dbReference type="Gene3D" id="1.10.150.50">
    <property type="entry name" value="Transcription Factor, Ets-1"/>
    <property type="match status" value="1"/>
</dbReference>
<keyword evidence="2" id="KW-1185">Reference proteome</keyword>
<reference evidence="1" key="3">
    <citation type="submission" date="2025-09" db="UniProtKB">
        <authorList>
            <consortium name="Ensembl"/>
        </authorList>
    </citation>
    <scope>IDENTIFICATION</scope>
</reference>
<accession>A0A5F8GRL9</accession>
<dbReference type="Proteomes" id="UP000002280">
    <property type="component" value="Chromosome 1"/>
</dbReference>
<proteinExistence type="predicted"/>
<dbReference type="Bgee" id="ENSMODG00000037702">
    <property type="expression patterns" value="Expressed in blood and 9 other cell types or tissues"/>
</dbReference>
<protein>
    <recommendedName>
        <fullName evidence="3">SAM domain-containing protein</fullName>
    </recommendedName>
</protein>
<dbReference type="GeneTree" id="ENSGT00940000156835"/>